<comment type="caution">
    <text evidence="1">The sequence shown here is derived from an EMBL/GenBank/DDBJ whole genome shotgun (WGS) entry which is preliminary data.</text>
</comment>
<protein>
    <submittedName>
        <fullName evidence="1">Uncharacterized protein</fullName>
    </submittedName>
</protein>
<sequence length="239" mass="27561">MHKLEVLLLDMAPKKKRPCHRDSFDRARFLNEDGQNFFLNKYQHHSVVPEQIVMYNELHDTDFCLWMQQRGWFTLYDVGYHIVVNWVREFYSNMHGISDNSFKTYVRGQELDITPDLLSQVLEIDRVEGAHFPIVKNRQINYNLIYRFTLEKSRSHITAVELDDGGEGDRTSPSGVGPSGVGPSIVAYSDEGNSGDDQIGEVAINALNDRIGRLEVRVNEGFTEMRQGFAEMLDRLRCD</sequence>
<keyword evidence="2" id="KW-1185">Reference proteome</keyword>
<evidence type="ECO:0000313" key="2">
    <source>
        <dbReference type="Proteomes" id="UP001234297"/>
    </source>
</evidence>
<evidence type="ECO:0000313" key="1">
    <source>
        <dbReference type="EMBL" id="KAJ8630193.1"/>
    </source>
</evidence>
<accession>A0ACC2LAU5</accession>
<name>A0ACC2LAU5_PERAE</name>
<dbReference type="Proteomes" id="UP001234297">
    <property type="component" value="Chromosome 7"/>
</dbReference>
<dbReference type="EMBL" id="CM056815">
    <property type="protein sequence ID" value="KAJ8630193.1"/>
    <property type="molecule type" value="Genomic_DNA"/>
</dbReference>
<proteinExistence type="predicted"/>
<reference evidence="1 2" key="1">
    <citation type="journal article" date="2022" name="Hortic Res">
        <title>A haplotype resolved chromosomal level avocado genome allows analysis of novel avocado genes.</title>
        <authorList>
            <person name="Nath O."/>
            <person name="Fletcher S.J."/>
            <person name="Hayward A."/>
            <person name="Shaw L.M."/>
            <person name="Masouleh A.K."/>
            <person name="Furtado A."/>
            <person name="Henry R.J."/>
            <person name="Mitter N."/>
        </authorList>
    </citation>
    <scope>NUCLEOTIDE SEQUENCE [LARGE SCALE GENOMIC DNA]</scope>
    <source>
        <strain evidence="2">cv. Hass</strain>
    </source>
</reference>
<organism evidence="1 2">
    <name type="scientific">Persea americana</name>
    <name type="common">Avocado</name>
    <dbReference type="NCBI Taxonomy" id="3435"/>
    <lineage>
        <taxon>Eukaryota</taxon>
        <taxon>Viridiplantae</taxon>
        <taxon>Streptophyta</taxon>
        <taxon>Embryophyta</taxon>
        <taxon>Tracheophyta</taxon>
        <taxon>Spermatophyta</taxon>
        <taxon>Magnoliopsida</taxon>
        <taxon>Magnoliidae</taxon>
        <taxon>Laurales</taxon>
        <taxon>Lauraceae</taxon>
        <taxon>Persea</taxon>
    </lineage>
</organism>
<gene>
    <name evidence="1" type="ORF">MRB53_023516</name>
</gene>